<gene>
    <name evidence="1" type="ORF">J2Z79_001943</name>
</gene>
<accession>A0ABS4JSQ3</accession>
<evidence type="ECO:0000313" key="1">
    <source>
        <dbReference type="EMBL" id="MBP2018528.1"/>
    </source>
</evidence>
<sequence>MRGALRSEIPGLLPVQAFAHYVGEDREGIRARFRRVHECVLYELKLGQGGQ</sequence>
<name>A0ABS4JSQ3_9FIRM</name>
<keyword evidence="2" id="KW-1185">Reference proteome</keyword>
<evidence type="ECO:0000313" key="2">
    <source>
        <dbReference type="Proteomes" id="UP001519289"/>
    </source>
</evidence>
<comment type="caution">
    <text evidence="1">The sequence shown here is derived from an EMBL/GenBank/DDBJ whole genome shotgun (WGS) entry which is preliminary data.</text>
</comment>
<dbReference type="Proteomes" id="UP001519289">
    <property type="component" value="Unassembled WGS sequence"/>
</dbReference>
<dbReference type="EMBL" id="JAGGLG010000014">
    <property type="protein sequence ID" value="MBP2018528.1"/>
    <property type="molecule type" value="Genomic_DNA"/>
</dbReference>
<reference evidence="1 2" key="1">
    <citation type="submission" date="2021-03" db="EMBL/GenBank/DDBJ databases">
        <title>Genomic Encyclopedia of Type Strains, Phase IV (KMG-IV): sequencing the most valuable type-strain genomes for metagenomic binning, comparative biology and taxonomic classification.</title>
        <authorList>
            <person name="Goeker M."/>
        </authorList>
    </citation>
    <scope>NUCLEOTIDE SEQUENCE [LARGE SCALE GENOMIC DNA]</scope>
    <source>
        <strain evidence="1 2">DSM 27138</strain>
    </source>
</reference>
<protein>
    <submittedName>
        <fullName evidence="1">Uncharacterized protein</fullName>
    </submittedName>
</protein>
<organism evidence="1 2">
    <name type="scientific">Symbiobacterium terraclitae</name>
    <dbReference type="NCBI Taxonomy" id="557451"/>
    <lineage>
        <taxon>Bacteria</taxon>
        <taxon>Bacillati</taxon>
        <taxon>Bacillota</taxon>
        <taxon>Clostridia</taxon>
        <taxon>Eubacteriales</taxon>
        <taxon>Symbiobacteriaceae</taxon>
        <taxon>Symbiobacterium</taxon>
    </lineage>
</organism>
<proteinExistence type="predicted"/>